<comment type="caution">
    <text evidence="4">The sequence shown here is derived from an EMBL/GenBank/DDBJ whole genome shotgun (WGS) entry which is preliminary data.</text>
</comment>
<dbReference type="Proteomes" id="UP000460561">
    <property type="component" value="Unassembled WGS sequence"/>
</dbReference>
<dbReference type="PANTHER" id="PTHR46018">
    <property type="entry name" value="ZINC PHOSPHODIESTERASE ELAC PROTEIN 1"/>
    <property type="match status" value="1"/>
</dbReference>
<organism evidence="4 5">
    <name type="scientific">Altericroceibacterium indicum</name>
    <dbReference type="NCBI Taxonomy" id="374177"/>
    <lineage>
        <taxon>Bacteria</taxon>
        <taxon>Pseudomonadati</taxon>
        <taxon>Pseudomonadota</taxon>
        <taxon>Alphaproteobacteria</taxon>
        <taxon>Sphingomonadales</taxon>
        <taxon>Erythrobacteraceae</taxon>
        <taxon>Altericroceibacterium</taxon>
    </lineage>
</organism>
<evidence type="ECO:0000259" key="3">
    <source>
        <dbReference type="SMART" id="SM00849"/>
    </source>
</evidence>
<dbReference type="InterPro" id="IPR001279">
    <property type="entry name" value="Metallo-B-lactamas"/>
</dbReference>
<dbReference type="AlphaFoldDB" id="A0A845AA60"/>
<evidence type="ECO:0000313" key="5">
    <source>
        <dbReference type="Proteomes" id="UP000460561"/>
    </source>
</evidence>
<dbReference type="InterPro" id="IPR036866">
    <property type="entry name" value="RibonucZ/Hydroxyglut_hydro"/>
</dbReference>
<dbReference type="OrthoDB" id="9803916at2"/>
<dbReference type="CDD" id="cd07719">
    <property type="entry name" value="arylsulfatase_AtsA-like_MBL-fold"/>
    <property type="match status" value="1"/>
</dbReference>
<dbReference type="EMBL" id="WTYQ01000004">
    <property type="protein sequence ID" value="MXP26574.1"/>
    <property type="molecule type" value="Genomic_DNA"/>
</dbReference>
<keyword evidence="5" id="KW-1185">Reference proteome</keyword>
<feature type="domain" description="Metallo-beta-lactamase" evidence="3">
    <location>
        <begin position="43"/>
        <end position="252"/>
    </location>
</feature>
<protein>
    <submittedName>
        <fullName evidence="4">MBL fold metallo-hydrolase</fullName>
    </submittedName>
</protein>
<feature type="signal peptide" evidence="2">
    <location>
        <begin position="1"/>
        <end position="18"/>
    </location>
</feature>
<dbReference type="GO" id="GO:0042781">
    <property type="term" value="F:3'-tRNA processing endoribonuclease activity"/>
    <property type="evidence" value="ECO:0007669"/>
    <property type="project" value="TreeGrafter"/>
</dbReference>
<dbReference type="SMART" id="SM00849">
    <property type="entry name" value="Lactamase_B"/>
    <property type="match status" value="1"/>
</dbReference>
<dbReference type="Pfam" id="PF12706">
    <property type="entry name" value="Lactamase_B_2"/>
    <property type="match status" value="1"/>
</dbReference>
<keyword evidence="1 4" id="KW-0378">Hydrolase</keyword>
<accession>A0A845AA60</accession>
<proteinExistence type="predicted"/>
<evidence type="ECO:0000256" key="2">
    <source>
        <dbReference type="SAM" id="SignalP"/>
    </source>
</evidence>
<dbReference type="PANTHER" id="PTHR46018:SF2">
    <property type="entry name" value="ZINC PHOSPHODIESTERASE ELAC PROTEIN 1"/>
    <property type="match status" value="1"/>
</dbReference>
<dbReference type="Gene3D" id="3.60.15.10">
    <property type="entry name" value="Ribonuclease Z/Hydroxyacylglutathione hydrolase-like"/>
    <property type="match status" value="1"/>
</dbReference>
<evidence type="ECO:0000256" key="1">
    <source>
        <dbReference type="ARBA" id="ARBA00022801"/>
    </source>
</evidence>
<name>A0A845AA60_9SPHN</name>
<keyword evidence="2" id="KW-0732">Signal</keyword>
<dbReference type="InterPro" id="IPR044094">
    <property type="entry name" value="AtsA-like_MBL-fold"/>
</dbReference>
<dbReference type="SUPFAM" id="SSF56281">
    <property type="entry name" value="Metallo-hydrolase/oxidoreductase"/>
    <property type="match status" value="1"/>
</dbReference>
<evidence type="ECO:0000313" key="4">
    <source>
        <dbReference type="EMBL" id="MXP26574.1"/>
    </source>
</evidence>
<gene>
    <name evidence="4" type="ORF">GRI39_11060</name>
</gene>
<feature type="chain" id="PRO_5032838784" evidence="2">
    <location>
        <begin position="19"/>
        <end position="317"/>
    </location>
</feature>
<sequence length="317" mass="33753">MSPLLVLAAAAGSLPAQAQDNDASWVTLGTRGGPLAIGERSQPANALLYEGATYLVDAGDGTVEQMAKADIPLASIHAVFLSHLHFDHTGGLPALLGLRWQTNIFSPLTIYGPPGTAETVQGIWAYMGPATRSAFGQPGVKSMPADTGITVVELSDEAELMVDDIKVQARKNTHYSFAPGSPEDQAYQSLAFRFDTPERSITYTGDTGPSKAVEELAKGTDLLVAEMMDVDRTISDVRKNAPNPNPQMLAGLEAHLRAHHLTPSDVGTMAAAANAKRLVITHFVAPAADGRDMMGYLEEIGENYTHPTVIATDLSRY</sequence>
<reference evidence="4 5" key="1">
    <citation type="submission" date="2019-12" db="EMBL/GenBank/DDBJ databases">
        <title>Genomic-based taxomic classification of the family Erythrobacteraceae.</title>
        <authorList>
            <person name="Xu L."/>
        </authorList>
    </citation>
    <scope>NUCLEOTIDE SEQUENCE [LARGE SCALE GENOMIC DNA]</scope>
    <source>
        <strain evidence="4 5">DSM 18604</strain>
    </source>
</reference>